<dbReference type="EMBL" id="CDMZ01001894">
    <property type="protein sequence ID" value="CEM38946.1"/>
    <property type="molecule type" value="Genomic_DNA"/>
</dbReference>
<dbReference type="AlphaFoldDB" id="A0A0G4H590"/>
<reference evidence="7" key="1">
    <citation type="submission" date="2014-11" db="EMBL/GenBank/DDBJ databases">
        <authorList>
            <person name="Otto D Thomas"/>
            <person name="Naeem Raeece"/>
        </authorList>
    </citation>
    <scope>NUCLEOTIDE SEQUENCE</scope>
</reference>
<dbReference type="SUPFAM" id="SSF50978">
    <property type="entry name" value="WD40 repeat-like"/>
    <property type="match status" value="2"/>
</dbReference>
<organism evidence="7">
    <name type="scientific">Chromera velia CCMP2878</name>
    <dbReference type="NCBI Taxonomy" id="1169474"/>
    <lineage>
        <taxon>Eukaryota</taxon>
        <taxon>Sar</taxon>
        <taxon>Alveolata</taxon>
        <taxon>Colpodellida</taxon>
        <taxon>Chromeraceae</taxon>
        <taxon>Chromera</taxon>
    </lineage>
</organism>
<dbReference type="PANTHER" id="PTHR13720">
    <property type="entry name" value="WD-40 REPEAT PROTEIN"/>
    <property type="match status" value="1"/>
</dbReference>
<evidence type="ECO:0000256" key="3">
    <source>
        <dbReference type="ARBA" id="ARBA00022737"/>
    </source>
</evidence>
<feature type="compositionally biased region" description="Basic and acidic residues" evidence="6">
    <location>
        <begin position="580"/>
        <end position="594"/>
    </location>
</feature>
<evidence type="ECO:0000313" key="7">
    <source>
        <dbReference type="EMBL" id="CEM38946.1"/>
    </source>
</evidence>
<comment type="subcellular location">
    <subcellularLocation>
        <location evidence="1">Cell projection</location>
        <location evidence="1">Cilium</location>
    </subcellularLocation>
</comment>
<feature type="compositionally biased region" description="Polar residues" evidence="6">
    <location>
        <begin position="1018"/>
        <end position="1031"/>
    </location>
</feature>
<sequence length="1031" mass="112329">MQALTEMLYAAAHTGVIFDYNTGHQRLLQGHVNAITALGCSVDKKWLITADAGQDSMLVVWERATASPVKTIFDPHPFGVIALDITPSSQHIVTLSAPIPASHARGKGPTGSRRTGGSGSQGHSQSQNTQGSGAEGEGEEGGDGFEDSLEEEGKKLSTRNKNKQNGECQSVSVWDWTAPDAVPVCTALIGTQDIQTCVLFNAWDSNELATNGRRRVFFWTFRQNRPFEFYSPALSAQDFKQAVADFTQTVFLPDSTQAATGTARGDVVIWDLSLIVDGMSRPDERRAVKIIQLCPDTALSVMRVFSKFVIIGGSDGAVRFFDFQFRIQAWFEDLHAGAVRAVSFEYSEEDEDEAAVAHAGGAEEDFACPSFLVFTASALVVLVESSLFYKLMPDDRRGRTVLQGLDAPVFALSCHPRQALVAVGGYSGFVHLWNYRARALHSARAFDRLQPHCLAFSPCGRMLAVGFTSGHFYLLHADDLSDLYPPRGVASDEFCFSNNPVALIAWAPDSSHVAVAHNGNDKCVCLYRGPSRSDKHGRRGQGHGQTEWRFAGKHRSHWRPIVGLSFSTLPAGQGKGGTSHGERENGGEKEKEKEKLRLVSVGEDRRLVEYDLREKERDSRETSGLRTCGSTIIEQEARPSGCLWFPRGSRGPDQASVLVMNDEYKLKIWNVPHKKCRKTVIAPTYGGPVCRMLPVPGEAERDRKGRGGEEKDEKEKEAHSGKSADDEGVLLYSCWQKVLGLVLKPLDGNPSKSMALIAHPGTVAAMAVDCTGKYAFTCGGEDCTVNQWAIDTTPLKAAAAMAGEGLDPFLSLIPGGAEGSFFSEMKDFFYYAQIRSQDENTTAARELDEQIPLEVRYSSFAETGQQKRRVNFEDTFKLFVNHRPVFAVTPEQISLAFKALSGHDRGTSIPREKFVGFLKELGERFTNDSNHEMTLEQCMELLVGEPNLEAALGDVVGADTFALDVLGLGESTEATERDGLQGGQSEALEVAGDEIEKRETGAGGETNAAGALVEAAASSRSPAQPLSSLVR</sequence>
<gene>
    <name evidence="7" type="ORF">Cvel_24734</name>
</gene>
<name>A0A0G4H590_9ALVE</name>
<dbReference type="SMART" id="SM00320">
    <property type="entry name" value="WD40"/>
    <property type="match status" value="7"/>
</dbReference>
<dbReference type="GO" id="GO:0031514">
    <property type="term" value="C:motile cilium"/>
    <property type="evidence" value="ECO:0007669"/>
    <property type="project" value="TreeGrafter"/>
</dbReference>
<feature type="compositionally biased region" description="Low complexity" evidence="6">
    <location>
        <begin position="1005"/>
        <end position="1017"/>
    </location>
</feature>
<feature type="region of interest" description="Disordered" evidence="6">
    <location>
        <begin position="97"/>
        <end position="164"/>
    </location>
</feature>
<evidence type="ECO:0000256" key="1">
    <source>
        <dbReference type="ARBA" id="ARBA00004138"/>
    </source>
</evidence>
<dbReference type="InterPro" id="IPR001680">
    <property type="entry name" value="WD40_rpt"/>
</dbReference>
<dbReference type="InterPro" id="IPR036322">
    <property type="entry name" value="WD40_repeat_dom_sf"/>
</dbReference>
<dbReference type="PANTHER" id="PTHR13720:SF13">
    <property type="entry name" value="CILIA- AND FLAGELLA-ASSOCIATED PROTEIN 251"/>
    <property type="match status" value="1"/>
</dbReference>
<feature type="compositionally biased region" description="Low complexity" evidence="6">
    <location>
        <begin position="121"/>
        <end position="132"/>
    </location>
</feature>
<accession>A0A0G4H590</accession>
<dbReference type="Pfam" id="PF00400">
    <property type="entry name" value="WD40"/>
    <property type="match status" value="3"/>
</dbReference>
<keyword evidence="2" id="KW-0853">WD repeat</keyword>
<dbReference type="InterPro" id="IPR015943">
    <property type="entry name" value="WD40/YVTN_repeat-like_dom_sf"/>
</dbReference>
<dbReference type="Gene3D" id="2.130.10.10">
    <property type="entry name" value="YVTN repeat-like/Quinoprotein amine dehydrogenase"/>
    <property type="match status" value="3"/>
</dbReference>
<evidence type="ECO:0000256" key="6">
    <source>
        <dbReference type="SAM" id="MobiDB-lite"/>
    </source>
</evidence>
<feature type="region of interest" description="Disordered" evidence="6">
    <location>
        <begin position="993"/>
        <end position="1031"/>
    </location>
</feature>
<protein>
    <recommendedName>
        <fullName evidence="5">Cilia- and flagella-associated protein 251</fullName>
    </recommendedName>
</protein>
<evidence type="ECO:0000256" key="4">
    <source>
        <dbReference type="ARBA" id="ARBA00023273"/>
    </source>
</evidence>
<keyword evidence="3" id="KW-0677">Repeat</keyword>
<dbReference type="VEuPathDB" id="CryptoDB:Cvel_24734"/>
<feature type="compositionally biased region" description="Acidic residues" evidence="6">
    <location>
        <begin position="136"/>
        <end position="150"/>
    </location>
</feature>
<feature type="region of interest" description="Disordered" evidence="6">
    <location>
        <begin position="567"/>
        <end position="594"/>
    </location>
</feature>
<evidence type="ECO:0000256" key="2">
    <source>
        <dbReference type="ARBA" id="ARBA00022574"/>
    </source>
</evidence>
<proteinExistence type="predicted"/>
<feature type="region of interest" description="Disordered" evidence="6">
    <location>
        <begin position="693"/>
        <end position="722"/>
    </location>
</feature>
<feature type="compositionally biased region" description="Basic and acidic residues" evidence="6">
    <location>
        <begin position="698"/>
        <end position="722"/>
    </location>
</feature>
<dbReference type="InterPro" id="IPR050630">
    <property type="entry name" value="WD_repeat_EMAP"/>
</dbReference>
<evidence type="ECO:0000256" key="5">
    <source>
        <dbReference type="ARBA" id="ARBA00040994"/>
    </source>
</evidence>
<dbReference type="PhylomeDB" id="A0A0G4H590"/>
<keyword evidence="4" id="KW-0966">Cell projection</keyword>